<evidence type="ECO:0000313" key="3">
    <source>
        <dbReference type="Proteomes" id="UP000314982"/>
    </source>
</evidence>
<dbReference type="AlphaFoldDB" id="A0A4W5QAW9"/>
<dbReference type="Ensembl" id="ENSHHUT00000076864.1">
    <property type="protein sequence ID" value="ENSHHUP00000074421.1"/>
    <property type="gene ID" value="ENSHHUG00000043669.1"/>
</dbReference>
<evidence type="ECO:0000259" key="1">
    <source>
        <dbReference type="Pfam" id="PF11861"/>
    </source>
</evidence>
<feature type="domain" description="DUF3381" evidence="1">
    <location>
        <begin position="43"/>
        <end position="82"/>
    </location>
</feature>
<dbReference type="InterPro" id="IPR024576">
    <property type="entry name" value="rRNA_MeTfrase_Spb1_DUF3381"/>
</dbReference>
<organism evidence="2 3">
    <name type="scientific">Hucho hucho</name>
    <name type="common">huchen</name>
    <dbReference type="NCBI Taxonomy" id="62062"/>
    <lineage>
        <taxon>Eukaryota</taxon>
        <taxon>Metazoa</taxon>
        <taxon>Chordata</taxon>
        <taxon>Craniata</taxon>
        <taxon>Vertebrata</taxon>
        <taxon>Euteleostomi</taxon>
        <taxon>Actinopterygii</taxon>
        <taxon>Neopterygii</taxon>
        <taxon>Teleostei</taxon>
        <taxon>Protacanthopterygii</taxon>
        <taxon>Salmoniformes</taxon>
        <taxon>Salmonidae</taxon>
        <taxon>Salmoninae</taxon>
        <taxon>Hucho</taxon>
    </lineage>
</organism>
<reference evidence="2" key="3">
    <citation type="submission" date="2025-09" db="UniProtKB">
        <authorList>
            <consortium name="Ensembl"/>
        </authorList>
    </citation>
    <scope>IDENTIFICATION</scope>
</reference>
<reference evidence="2" key="2">
    <citation type="submission" date="2025-08" db="UniProtKB">
        <authorList>
            <consortium name="Ensembl"/>
        </authorList>
    </citation>
    <scope>IDENTIFICATION</scope>
</reference>
<name>A0A4W5QAW9_9TELE</name>
<keyword evidence="3" id="KW-1185">Reference proteome</keyword>
<evidence type="ECO:0000313" key="2">
    <source>
        <dbReference type="Ensembl" id="ENSHHUP00000074421.1"/>
    </source>
</evidence>
<proteinExistence type="predicted"/>
<accession>A0A4W5QAW9</accession>
<dbReference type="STRING" id="62062.ENSHHUP00000074421"/>
<protein>
    <recommendedName>
        <fullName evidence="1">DUF3381 domain-containing protein</fullName>
    </recommendedName>
</protein>
<dbReference type="Proteomes" id="UP000314982">
    <property type="component" value="Unassembled WGS sequence"/>
</dbReference>
<sequence>MRTGLLSISGYLAPDKIDKFLDPKPAFIEVEIQAKAIKDLVPVKKPKAEGYTDGDLTVYHTFSTTAFLKADNPVDFLSKANEQT</sequence>
<dbReference type="Pfam" id="PF11861">
    <property type="entry name" value="DUF3381"/>
    <property type="match status" value="1"/>
</dbReference>
<reference evidence="3" key="1">
    <citation type="submission" date="2018-06" db="EMBL/GenBank/DDBJ databases">
        <title>Genome assembly of Danube salmon.</title>
        <authorList>
            <person name="Macqueen D.J."/>
            <person name="Gundappa M.K."/>
        </authorList>
    </citation>
    <scope>NUCLEOTIDE SEQUENCE [LARGE SCALE GENOMIC DNA]</scope>
</reference>